<dbReference type="Pfam" id="PF05770">
    <property type="entry name" value="Ins134_P3_kin"/>
    <property type="match status" value="1"/>
</dbReference>
<dbReference type="GO" id="GO:0005524">
    <property type="term" value="F:ATP binding"/>
    <property type="evidence" value="ECO:0007669"/>
    <property type="project" value="UniProtKB-KW"/>
</dbReference>
<keyword evidence="4 8" id="KW-0547">Nucleotide-binding</keyword>
<evidence type="ECO:0000256" key="2">
    <source>
        <dbReference type="ARBA" id="ARBA00022679"/>
    </source>
</evidence>
<feature type="binding site" evidence="9">
    <location>
        <position position="216"/>
    </location>
    <ligand>
        <name>ATP</name>
        <dbReference type="ChEBI" id="CHEBI:30616"/>
    </ligand>
</feature>
<evidence type="ECO:0000256" key="7">
    <source>
        <dbReference type="ARBA" id="ARBA00022842"/>
    </source>
</evidence>
<dbReference type="PANTHER" id="PTHR14217">
    <property type="entry name" value="INOSITOL-TETRAKISPHOSPHATE 1-KINASE"/>
    <property type="match status" value="1"/>
</dbReference>
<dbReference type="GO" id="GO:0052725">
    <property type="term" value="F:inositol-1,3,4-trisphosphate 6-kinase activity"/>
    <property type="evidence" value="ECO:0007669"/>
    <property type="project" value="InterPro"/>
</dbReference>
<feature type="binding site" evidence="9">
    <location>
        <position position="19"/>
    </location>
    <ligand>
        <name>1D-myo-inositol 1,3,4-trisphosphate</name>
        <dbReference type="ChEBI" id="CHEBI:58414"/>
    </ligand>
</feature>
<evidence type="ECO:0000256" key="3">
    <source>
        <dbReference type="ARBA" id="ARBA00022723"/>
    </source>
</evidence>
<keyword evidence="2 8" id="KW-0808">Transferase</keyword>
<feature type="binding site" evidence="9">
    <location>
        <position position="107"/>
    </location>
    <ligand>
        <name>ATP</name>
        <dbReference type="ChEBI" id="CHEBI:30616"/>
    </ligand>
</feature>
<evidence type="ECO:0000256" key="4">
    <source>
        <dbReference type="ARBA" id="ARBA00022741"/>
    </source>
</evidence>
<feature type="binding site" evidence="9">
    <location>
        <position position="61"/>
    </location>
    <ligand>
        <name>1D-myo-inositol 1,3,4-trisphosphate</name>
        <dbReference type="ChEBI" id="CHEBI:58414"/>
    </ligand>
</feature>
<dbReference type="GO" id="GO:0052726">
    <property type="term" value="F:inositol-1,3,4-trisphosphate 5-kinase activity"/>
    <property type="evidence" value="ECO:0007669"/>
    <property type="project" value="InterPro"/>
</dbReference>
<evidence type="ECO:0000256" key="5">
    <source>
        <dbReference type="ARBA" id="ARBA00022777"/>
    </source>
</evidence>
<proteinExistence type="inferred from homology"/>
<feature type="binding site" evidence="10">
    <location>
        <position position="291"/>
    </location>
    <ligand>
        <name>Mg(2+)</name>
        <dbReference type="ChEBI" id="CHEBI:18420"/>
        <label>1</label>
    </ligand>
</feature>
<evidence type="ECO:0000259" key="11">
    <source>
        <dbReference type="Pfam" id="PF05770"/>
    </source>
</evidence>
<dbReference type="Pfam" id="PF17927">
    <property type="entry name" value="Ins134_P3_kin_N"/>
    <property type="match status" value="1"/>
</dbReference>
<keyword evidence="7 8" id="KW-0460">Magnesium</keyword>
<evidence type="ECO:0000256" key="10">
    <source>
        <dbReference type="PIRSR" id="PIRSR038186-2"/>
    </source>
</evidence>
<evidence type="ECO:0000313" key="13">
    <source>
        <dbReference type="EnsemblMetazoa" id="CLYHEMP005046.1"/>
    </source>
</evidence>
<dbReference type="EnsemblMetazoa" id="CLYHEMT005046.1">
    <property type="protein sequence ID" value="CLYHEMP005046.1"/>
    <property type="gene ID" value="CLYHEMG005046"/>
</dbReference>
<comment type="catalytic activity">
    <reaction evidence="8">
        <text>1D-myo-inositol 3,4,5,6-tetrakisphosphate + ATP = 1D-myo-inositol 1,3,4,5,6-pentakisphosphate + ADP + H(+)</text>
        <dbReference type="Rhea" id="RHEA:12452"/>
        <dbReference type="ChEBI" id="CHEBI:15378"/>
        <dbReference type="ChEBI" id="CHEBI:30616"/>
        <dbReference type="ChEBI" id="CHEBI:57539"/>
        <dbReference type="ChEBI" id="CHEBI:57733"/>
        <dbReference type="ChEBI" id="CHEBI:456216"/>
        <dbReference type="EC" id="2.7.1.134"/>
    </reaction>
</comment>
<feature type="binding site" evidence="10">
    <location>
        <position position="304"/>
    </location>
    <ligand>
        <name>Mg(2+)</name>
        <dbReference type="ChEBI" id="CHEBI:18420"/>
        <label>2</label>
    </ligand>
</feature>
<evidence type="ECO:0000259" key="12">
    <source>
        <dbReference type="Pfam" id="PF17927"/>
    </source>
</evidence>
<dbReference type="PANTHER" id="PTHR14217:SF1">
    <property type="entry name" value="INOSITOL-TETRAKISPHOSPHATE 1-KINASE"/>
    <property type="match status" value="1"/>
</dbReference>
<keyword evidence="3 8" id="KW-0479">Metal-binding</keyword>
<evidence type="ECO:0000313" key="14">
    <source>
        <dbReference type="Proteomes" id="UP000594262"/>
    </source>
</evidence>
<keyword evidence="5 8" id="KW-0418">Kinase</keyword>
<dbReference type="GO" id="GO:0000287">
    <property type="term" value="F:magnesium ion binding"/>
    <property type="evidence" value="ECO:0007669"/>
    <property type="project" value="InterPro"/>
</dbReference>
<dbReference type="RefSeq" id="XP_066934731.1">
    <property type="nucleotide sequence ID" value="XM_067078630.1"/>
</dbReference>
<dbReference type="Gene3D" id="3.30.470.20">
    <property type="entry name" value="ATP-grasp fold, B domain"/>
    <property type="match status" value="1"/>
</dbReference>
<dbReference type="GO" id="GO:0047325">
    <property type="term" value="F:inositol-3,4,5,6-tetrakisphosphate 1-kinase activity"/>
    <property type="evidence" value="ECO:0007669"/>
    <property type="project" value="UniProtKB-EC"/>
</dbReference>
<dbReference type="GO" id="GO:0032957">
    <property type="term" value="P:inositol trisphosphate metabolic process"/>
    <property type="evidence" value="ECO:0007669"/>
    <property type="project" value="InterPro"/>
</dbReference>
<evidence type="ECO:0000256" key="6">
    <source>
        <dbReference type="ARBA" id="ARBA00022840"/>
    </source>
</evidence>
<sequence>MEDTDKKPIHLGLLIPKEKKKKIKLPERIADLCLKENIKITEVDIHGDLESQGPFDVFFHKVVDIHKDGLSLEETENLIQKTVEYSKRHPEMVVVDDFEVVIKLMKRQYQVEILNQCSMTVDGVSVYVPTTVEIPGNTALDVCRELIERSGIKFPILAKPLASCLDGAHDMKIIFSDEKLFDLPVPCLLQEFCNHGGVIYKVFVIGDRVSMCERPSIQNIDCDPNQPSLVFDTRNVSKTGRAFIPELHGTDPNARAWLSGEENPNMLNKTVIQAIVERLSKVTRFRMYGFDILKDLEGNYALVDLNHFPGYSGISDETFKRDVVNMIKSCAGL</sequence>
<dbReference type="AlphaFoldDB" id="A0A7M5WJM1"/>
<feature type="binding site" evidence="9">
    <location>
        <position position="306"/>
    </location>
    <ligand>
        <name>1D-myo-inositol 1,3,4-trisphosphate</name>
        <dbReference type="ChEBI" id="CHEBI:58414"/>
    </ligand>
</feature>
<name>A0A7M5WJM1_9CNID</name>
<evidence type="ECO:0000256" key="9">
    <source>
        <dbReference type="PIRSR" id="PIRSR038186-1"/>
    </source>
</evidence>
<dbReference type="Proteomes" id="UP000594262">
    <property type="component" value="Unplaced"/>
</dbReference>
<feature type="binding site" evidence="9">
    <location>
        <begin position="190"/>
        <end position="201"/>
    </location>
    <ligand>
        <name>ATP</name>
        <dbReference type="ChEBI" id="CHEBI:30616"/>
    </ligand>
</feature>
<dbReference type="OrthoDB" id="25308at2759"/>
<feature type="binding site" evidence="10">
    <location>
        <position position="304"/>
    </location>
    <ligand>
        <name>Mg(2+)</name>
        <dbReference type="ChEBI" id="CHEBI:18420"/>
        <label>1</label>
    </ligand>
</feature>
<feature type="binding site" evidence="10">
    <location>
        <position position="306"/>
    </location>
    <ligand>
        <name>Mg(2+)</name>
        <dbReference type="ChEBI" id="CHEBI:18420"/>
        <label>2</label>
    </ligand>
</feature>
<feature type="binding site" evidence="9">
    <location>
        <position position="310"/>
    </location>
    <ligand>
        <name>1D-myo-inositol 1,3,4-trisphosphate</name>
        <dbReference type="ChEBI" id="CHEBI:58414"/>
    </ligand>
</feature>
<keyword evidence="6 8" id="KW-0067">ATP-binding</keyword>
<organism evidence="13 14">
    <name type="scientific">Clytia hemisphaerica</name>
    <dbReference type="NCBI Taxonomy" id="252671"/>
    <lineage>
        <taxon>Eukaryota</taxon>
        <taxon>Metazoa</taxon>
        <taxon>Cnidaria</taxon>
        <taxon>Hydrozoa</taxon>
        <taxon>Hydroidolina</taxon>
        <taxon>Leptothecata</taxon>
        <taxon>Obeliida</taxon>
        <taxon>Clytiidae</taxon>
        <taxon>Clytia</taxon>
    </lineage>
</organism>
<keyword evidence="14" id="KW-1185">Reference proteome</keyword>
<reference evidence="13" key="1">
    <citation type="submission" date="2021-01" db="UniProtKB">
        <authorList>
            <consortium name="EnsemblMetazoa"/>
        </authorList>
    </citation>
    <scope>IDENTIFICATION</scope>
</reference>
<dbReference type="GeneID" id="136822380"/>
<comment type="function">
    <text evidence="8">Kinase that can phosphorylate various inositol polyphosphate such as Ins(3,4,5,6)P4 or Ins(1,3,4)P3.</text>
</comment>
<feature type="domain" description="Inositol-tetrakisphosphate 1-kinase N-terminal" evidence="12">
    <location>
        <begin position="18"/>
        <end position="98"/>
    </location>
</feature>
<dbReference type="RefSeq" id="XP_066934730.1">
    <property type="nucleotide sequence ID" value="XM_067078629.1"/>
</dbReference>
<feature type="domain" description="Inositol 1,3,4-trisphosphate 5/6-kinase ATP-grasp" evidence="11">
    <location>
        <begin position="126"/>
        <end position="325"/>
    </location>
</feature>
<feature type="binding site" evidence="9">
    <location>
        <position position="169"/>
    </location>
    <ligand>
        <name>1D-myo-inositol 1,3,4-trisphosphate</name>
        <dbReference type="ChEBI" id="CHEBI:58414"/>
    </ligand>
</feature>
<dbReference type="SUPFAM" id="SSF56059">
    <property type="entry name" value="Glutathione synthetase ATP-binding domain-like"/>
    <property type="match status" value="1"/>
</dbReference>
<comment type="similarity">
    <text evidence="1 8">Belongs to the ITPK1 family.</text>
</comment>
<comment type="cofactor">
    <cofactor evidence="8 10">
        <name>Mg(2+)</name>
        <dbReference type="ChEBI" id="CHEBI:18420"/>
    </cofactor>
    <text evidence="8 10">Binds 2 magnesium ions per subunit.</text>
</comment>
<evidence type="ECO:0000256" key="1">
    <source>
        <dbReference type="ARBA" id="ARBA00009601"/>
    </source>
</evidence>
<dbReference type="PIRSF" id="PIRSF038186">
    <property type="entry name" value="ITPK"/>
    <property type="match status" value="1"/>
</dbReference>
<dbReference type="InterPro" id="IPR040464">
    <property type="entry name" value="InsP(3)kin_ATP-grasp"/>
</dbReference>
<evidence type="ECO:0000256" key="8">
    <source>
        <dbReference type="PIRNR" id="PIRNR038186"/>
    </source>
</evidence>
<dbReference type="GO" id="GO:0005737">
    <property type="term" value="C:cytoplasm"/>
    <property type="evidence" value="ECO:0007669"/>
    <property type="project" value="TreeGrafter"/>
</dbReference>
<protein>
    <recommendedName>
        <fullName evidence="8">Inositol-tetrakisphosphate 1-kinase</fullName>
        <ecNumber evidence="8">2.7.1.134</ecNumber>
    </recommendedName>
</protein>
<comment type="subunit">
    <text evidence="8">Monomer.</text>
</comment>
<accession>A0A7M5WJM1</accession>
<dbReference type="InterPro" id="IPR008656">
    <property type="entry name" value="Inositol_tetrakis-P_1-kinase"/>
</dbReference>
<feature type="binding site" evidence="9">
    <location>
        <position position="201"/>
    </location>
    <ligand>
        <name>1D-myo-inositol 1,3,4-trisphosphate</name>
        <dbReference type="ChEBI" id="CHEBI:58414"/>
    </ligand>
</feature>
<dbReference type="EC" id="2.7.1.134" evidence="8"/>
<feature type="binding site" evidence="9">
    <location>
        <position position="159"/>
    </location>
    <ligand>
        <name>ATP</name>
        <dbReference type="ChEBI" id="CHEBI:30616"/>
    </ligand>
</feature>
<dbReference type="InterPro" id="IPR041429">
    <property type="entry name" value="ITPK1_N"/>
</dbReference>